<dbReference type="AlphaFoldDB" id="A0AAV8Z9N9"/>
<dbReference type="InterPro" id="IPR000560">
    <property type="entry name" value="His_Pase_clade-2"/>
</dbReference>
<gene>
    <name evidence="8" type="ORF">NQ318_003992</name>
</gene>
<accession>A0AAV8Z9N9</accession>
<dbReference type="GO" id="GO:0003993">
    <property type="term" value="F:acid phosphatase activity"/>
    <property type="evidence" value="ECO:0007669"/>
    <property type="project" value="UniProtKB-EC"/>
</dbReference>
<comment type="similarity">
    <text evidence="2">Belongs to the histidine acid phosphatase family.</text>
</comment>
<evidence type="ECO:0000313" key="8">
    <source>
        <dbReference type="EMBL" id="KAJ8960267.1"/>
    </source>
</evidence>
<evidence type="ECO:0000256" key="1">
    <source>
        <dbReference type="ARBA" id="ARBA00000032"/>
    </source>
</evidence>
<organism evidence="8 9">
    <name type="scientific">Aromia moschata</name>
    <dbReference type="NCBI Taxonomy" id="1265417"/>
    <lineage>
        <taxon>Eukaryota</taxon>
        <taxon>Metazoa</taxon>
        <taxon>Ecdysozoa</taxon>
        <taxon>Arthropoda</taxon>
        <taxon>Hexapoda</taxon>
        <taxon>Insecta</taxon>
        <taxon>Pterygota</taxon>
        <taxon>Neoptera</taxon>
        <taxon>Endopterygota</taxon>
        <taxon>Coleoptera</taxon>
        <taxon>Polyphaga</taxon>
        <taxon>Cucujiformia</taxon>
        <taxon>Chrysomeloidea</taxon>
        <taxon>Cerambycidae</taxon>
        <taxon>Cerambycinae</taxon>
        <taxon>Callichromatini</taxon>
        <taxon>Aromia</taxon>
    </lineage>
</organism>
<keyword evidence="4" id="KW-0732">Signal</keyword>
<evidence type="ECO:0000256" key="4">
    <source>
        <dbReference type="ARBA" id="ARBA00022729"/>
    </source>
</evidence>
<dbReference type="PANTHER" id="PTHR11567:SF211">
    <property type="entry name" value="PROSTATIC ACID PHOSPHATASE"/>
    <property type="match status" value="1"/>
</dbReference>
<comment type="caution">
    <text evidence="8">The sequence shown here is derived from an EMBL/GenBank/DDBJ whole genome shotgun (WGS) entry which is preliminary data.</text>
</comment>
<evidence type="ECO:0000256" key="2">
    <source>
        <dbReference type="ARBA" id="ARBA00005375"/>
    </source>
</evidence>
<proteinExistence type="inferred from homology"/>
<name>A0AAV8Z9N9_9CUCU</name>
<dbReference type="Gene3D" id="3.40.50.1240">
    <property type="entry name" value="Phosphoglycerate mutase-like"/>
    <property type="match status" value="1"/>
</dbReference>
<dbReference type="PANTHER" id="PTHR11567">
    <property type="entry name" value="ACID PHOSPHATASE-RELATED"/>
    <property type="match status" value="1"/>
</dbReference>
<feature type="non-terminal residue" evidence="8">
    <location>
        <position position="1"/>
    </location>
</feature>
<dbReference type="SUPFAM" id="SSF53254">
    <property type="entry name" value="Phosphoglycerate mutase-like"/>
    <property type="match status" value="1"/>
</dbReference>
<evidence type="ECO:0000256" key="6">
    <source>
        <dbReference type="ARBA" id="ARBA00023157"/>
    </source>
</evidence>
<dbReference type="Pfam" id="PF00328">
    <property type="entry name" value="His_Phos_2"/>
    <property type="match status" value="1"/>
</dbReference>
<evidence type="ECO:0000256" key="5">
    <source>
        <dbReference type="ARBA" id="ARBA00022801"/>
    </source>
</evidence>
<dbReference type="InterPro" id="IPR050645">
    <property type="entry name" value="Histidine_acid_phosphatase"/>
</dbReference>
<keyword evidence="6" id="KW-1015">Disulfide bond</keyword>
<reference evidence="8" key="1">
    <citation type="journal article" date="2023" name="Insect Mol. Biol.">
        <title>Genome sequencing provides insights into the evolution of gene families encoding plant cell wall-degrading enzymes in longhorned beetles.</title>
        <authorList>
            <person name="Shin N.R."/>
            <person name="Okamura Y."/>
            <person name="Kirsch R."/>
            <person name="Pauchet Y."/>
        </authorList>
    </citation>
    <scope>NUCLEOTIDE SEQUENCE</scope>
    <source>
        <strain evidence="8">AMC_N1</strain>
    </source>
</reference>
<keyword evidence="5" id="KW-0378">Hydrolase</keyword>
<dbReference type="InterPro" id="IPR029033">
    <property type="entry name" value="His_PPase_superfam"/>
</dbReference>
<dbReference type="Proteomes" id="UP001162162">
    <property type="component" value="Unassembled WGS sequence"/>
</dbReference>
<evidence type="ECO:0000256" key="7">
    <source>
        <dbReference type="ARBA" id="ARBA00023180"/>
    </source>
</evidence>
<sequence length="351" mass="41211">SGLEETNCSTLILTHVLFRHGFRTPDSYELYPLDPYLDYQYFPFGRGQLTNRGKRREFSVGKALRQRYDQFLGEYYFPGIMEAFSSDMDRTKMSLELVLAALFPSRDMEKWNEGEWQPTPFNYSDKLKDPSKQPYLQLLLGGLCPNFRKMYDSVMNLPEVREDVMKYNFEIQYISDNAGKNMEPYYDLYILYFGLTAEVDWGFELPPWTNAVYPDFLRSMVIKQYLTMARTTKMVQMVSGLLLKKILFDTIYKIVNTNDRKIYLYSGHEANIALLLIILGLFDKPHVPPCGAYLIFEVHMLDNYYGIQIYYQNYTTDVPQLLKLPNCEDLCPLDQFEAIVERYLPTQDISC</sequence>
<dbReference type="EC" id="3.1.3.2" evidence="3"/>
<dbReference type="CDD" id="cd07061">
    <property type="entry name" value="HP_HAP_like"/>
    <property type="match status" value="1"/>
</dbReference>
<comment type="catalytic activity">
    <reaction evidence="1">
        <text>a phosphate monoester + H2O = an alcohol + phosphate</text>
        <dbReference type="Rhea" id="RHEA:15017"/>
        <dbReference type="ChEBI" id="CHEBI:15377"/>
        <dbReference type="ChEBI" id="CHEBI:30879"/>
        <dbReference type="ChEBI" id="CHEBI:43474"/>
        <dbReference type="ChEBI" id="CHEBI:67140"/>
        <dbReference type="EC" id="3.1.3.2"/>
    </reaction>
</comment>
<keyword evidence="7" id="KW-0325">Glycoprotein</keyword>
<evidence type="ECO:0000256" key="3">
    <source>
        <dbReference type="ARBA" id="ARBA00012646"/>
    </source>
</evidence>
<keyword evidence="9" id="KW-1185">Reference proteome</keyword>
<protein>
    <recommendedName>
        <fullName evidence="3">acid phosphatase</fullName>
        <ecNumber evidence="3">3.1.3.2</ecNumber>
    </recommendedName>
</protein>
<evidence type="ECO:0000313" key="9">
    <source>
        <dbReference type="Proteomes" id="UP001162162"/>
    </source>
</evidence>
<dbReference type="EMBL" id="JAPWTK010000009">
    <property type="protein sequence ID" value="KAJ8960267.1"/>
    <property type="molecule type" value="Genomic_DNA"/>
</dbReference>